<dbReference type="Proteomes" id="UP000631114">
    <property type="component" value="Unassembled WGS sequence"/>
</dbReference>
<evidence type="ECO:0000313" key="1">
    <source>
        <dbReference type="EMBL" id="KAF9603202.1"/>
    </source>
</evidence>
<dbReference type="AlphaFoldDB" id="A0A835LSG6"/>
<gene>
    <name evidence="1" type="ORF">IFM89_034535</name>
</gene>
<dbReference type="EMBL" id="JADFTS010000006">
    <property type="protein sequence ID" value="KAF9603202.1"/>
    <property type="molecule type" value="Genomic_DNA"/>
</dbReference>
<protein>
    <recommendedName>
        <fullName evidence="3">Reverse transcriptase zinc-binding domain-containing protein</fullName>
    </recommendedName>
</protein>
<dbReference type="InterPro" id="IPR053151">
    <property type="entry name" value="RNase_H-like"/>
</dbReference>
<dbReference type="InterPro" id="IPR012337">
    <property type="entry name" value="RNaseH-like_sf"/>
</dbReference>
<name>A0A835LSG6_9MAGN</name>
<organism evidence="1 2">
    <name type="scientific">Coptis chinensis</name>
    <dbReference type="NCBI Taxonomy" id="261450"/>
    <lineage>
        <taxon>Eukaryota</taxon>
        <taxon>Viridiplantae</taxon>
        <taxon>Streptophyta</taxon>
        <taxon>Embryophyta</taxon>
        <taxon>Tracheophyta</taxon>
        <taxon>Spermatophyta</taxon>
        <taxon>Magnoliopsida</taxon>
        <taxon>Ranunculales</taxon>
        <taxon>Ranunculaceae</taxon>
        <taxon>Coptidoideae</taxon>
        <taxon>Coptis</taxon>
    </lineage>
</organism>
<dbReference type="SUPFAM" id="SSF53098">
    <property type="entry name" value="Ribonuclease H-like"/>
    <property type="match status" value="1"/>
</dbReference>
<evidence type="ECO:0008006" key="3">
    <source>
        <dbReference type="Google" id="ProtNLM"/>
    </source>
</evidence>
<proteinExistence type="predicted"/>
<reference evidence="1 2" key="1">
    <citation type="submission" date="2020-10" db="EMBL/GenBank/DDBJ databases">
        <title>The Coptis chinensis genome and diversification of protoberbering-type alkaloids.</title>
        <authorList>
            <person name="Wang B."/>
            <person name="Shu S."/>
            <person name="Song C."/>
            <person name="Liu Y."/>
        </authorList>
    </citation>
    <scope>NUCLEOTIDE SEQUENCE [LARGE SCALE GENOMIC DNA]</scope>
    <source>
        <strain evidence="1">HL-2020</strain>
        <tissue evidence="1">Leaf</tissue>
    </source>
</reference>
<dbReference type="PANTHER" id="PTHR47723">
    <property type="entry name" value="OS05G0353850 PROTEIN"/>
    <property type="match status" value="1"/>
</dbReference>
<evidence type="ECO:0000313" key="2">
    <source>
        <dbReference type="Proteomes" id="UP000631114"/>
    </source>
</evidence>
<accession>A0A835LSG6</accession>
<keyword evidence="2" id="KW-1185">Reference proteome</keyword>
<dbReference type="PANTHER" id="PTHR47723:SF19">
    <property type="entry name" value="POLYNUCLEOTIDYL TRANSFERASE, RIBONUCLEASE H-LIKE SUPERFAMILY PROTEIN"/>
    <property type="match status" value="1"/>
</dbReference>
<sequence length="288" mass="32894">MKFWKKKVYLDIWQSTCVCASATENLEHLWWSCMVARDMWNWITARFKLRADFSDFSEAINKGKGLNSLLSNLWMAAVLGGMVALWNNRNKIFHEDLPSKMSSCKSFVRKQIMVTVSLSKVTCNLQDKDMLRIWCIEMKARIAPRILPCTWSLPEENVTKVNTDGAAKGNPGQAGVGVVGRDSNGAFSFVYCRNIDSKAAVAAFNSGKIPWKLKEKWRDITTKLTILRITSTWREANFSANKAVNFGVELPVNNSFLCEGNPPWIYKWEVPDQTYYRFDYARSQKLGS</sequence>
<comment type="caution">
    <text evidence="1">The sequence shown here is derived from an EMBL/GenBank/DDBJ whole genome shotgun (WGS) entry which is preliminary data.</text>
</comment>